<dbReference type="FunFam" id="1.25.40.10:FF:000343">
    <property type="entry name" value="Pentatricopeptide repeat-containing protein At3g58590"/>
    <property type="match status" value="1"/>
</dbReference>
<dbReference type="Pfam" id="PF12854">
    <property type="entry name" value="PPR_1"/>
    <property type="match status" value="1"/>
</dbReference>
<dbReference type="InterPro" id="IPR046849">
    <property type="entry name" value="E2_motif"/>
</dbReference>
<dbReference type="NCBIfam" id="TIGR00756">
    <property type="entry name" value="PPR"/>
    <property type="match status" value="5"/>
</dbReference>
<dbReference type="Pfam" id="PF20430">
    <property type="entry name" value="Eplus_motif"/>
    <property type="match status" value="1"/>
</dbReference>
<keyword evidence="1" id="KW-0677">Repeat</keyword>
<evidence type="ECO:0000256" key="2">
    <source>
        <dbReference type="PROSITE-ProRule" id="PRU00708"/>
    </source>
</evidence>
<sequence length="722" mass="80800">MVLSIRPFITRRICTKSCLSYSNSRHILSLAQSKDESVPIYHEALQINMLEINSELKHLTKNCDLKSARTMFDKLPHRDEISWTTIISGYVNASDSSEALSLFSKFWVSPNIQMDPFILSLALKACGLNRDANYGEMLHGYSIKTDFVSSVFVGSSMLDMYMKNGKVFEGCRVFDEMPLRNVVSWTAIITGLVRAGFNSQGLTYFGNMWRDGVEYDSYTFAIALKACADMELLKYGREIHARTMKMGIDVTSYVANSLSTMYNKCGKLAYGLRLFENMSTPDVVSWTSIITSYVQTGQEQQGVDSFLRMRECGICPNEYTYAAVISGIANIARLDWGQQLHTHVLQVGLAHSLSVANSLMTMYSKCGLCDLASIIFHELTRRDIISWSTIIAGYAQGGAGEEAFELLSWMRREGPKPTEFALSSVLSVCGSMAILDQGRQLHAYVLTIGLDQKAMIRSSLINMYSKCGSVGEAEKIFSIAENDDIVSWTAMINGYAEHGHSQEAINLFEKIPAVGLKPDSVTFIGVLSACSHVGLLDLGYHYFDLMTKEYKINPSKEHYGCMIDLLCRAGRLREAENMIKSMPFKRDDVVWSTLLRASREQGDVECGITAAEEILRLDPNCAGTHITMANIYSSKGKWREAANVRKMMKSKGVIKEPGWSWIKINGRVSAFVSGDKSHPQCEEIYNLLKLVASKEEVIVQEVYSFVIAAEEYHIIEPLFSMK</sequence>
<dbReference type="InterPro" id="IPR002885">
    <property type="entry name" value="PPR_rpt"/>
</dbReference>
<dbReference type="Pfam" id="PF20431">
    <property type="entry name" value="E_motif"/>
    <property type="match status" value="1"/>
</dbReference>
<feature type="repeat" description="PPR" evidence="2">
    <location>
        <begin position="484"/>
        <end position="518"/>
    </location>
</feature>
<evidence type="ECO:0000313" key="3">
    <source>
        <dbReference type="EMBL" id="KAL3818781.1"/>
    </source>
</evidence>
<dbReference type="PROSITE" id="PS51375">
    <property type="entry name" value="PPR"/>
    <property type="match status" value="4"/>
</dbReference>
<dbReference type="Pfam" id="PF01535">
    <property type="entry name" value="PPR"/>
    <property type="match status" value="4"/>
</dbReference>
<dbReference type="InterPro" id="IPR046848">
    <property type="entry name" value="E_motif"/>
</dbReference>
<evidence type="ECO:0008006" key="5">
    <source>
        <dbReference type="Google" id="ProtNLM"/>
    </source>
</evidence>
<dbReference type="InterPro" id="IPR011990">
    <property type="entry name" value="TPR-like_helical_dom_sf"/>
</dbReference>
<dbReference type="FunFam" id="1.25.40.10:FF:000355">
    <property type="entry name" value="Pentatricopeptide repeat-containing protein"/>
    <property type="match status" value="1"/>
</dbReference>
<dbReference type="InterPro" id="IPR046960">
    <property type="entry name" value="PPR_At4g14850-like_plant"/>
</dbReference>
<feature type="repeat" description="PPR" evidence="2">
    <location>
        <begin position="383"/>
        <end position="417"/>
    </location>
</feature>
<dbReference type="Pfam" id="PF13041">
    <property type="entry name" value="PPR_2"/>
    <property type="match status" value="3"/>
</dbReference>
<dbReference type="PANTHER" id="PTHR47926:SF532">
    <property type="entry name" value="PENTACOTRIPEPTIDE-REPEAT REGION OF PRORP DOMAIN-CONTAINING PROTEIN"/>
    <property type="match status" value="1"/>
</dbReference>
<protein>
    <recommendedName>
        <fullName evidence="5">Pentatricopeptide repeat-containing protein</fullName>
    </recommendedName>
</protein>
<reference evidence="3 4" key="1">
    <citation type="submission" date="2024-12" db="EMBL/GenBank/DDBJ databases">
        <title>The unique morphological basis and parallel evolutionary history of personate flowers in Penstemon.</title>
        <authorList>
            <person name="Depatie T.H."/>
            <person name="Wessinger C.A."/>
        </authorList>
    </citation>
    <scope>NUCLEOTIDE SEQUENCE [LARGE SCALE GENOMIC DNA]</scope>
    <source>
        <strain evidence="3">WTNN_2</strain>
        <tissue evidence="3">Leaf</tissue>
    </source>
</reference>
<dbReference type="Proteomes" id="UP001634393">
    <property type="component" value="Unassembled WGS sequence"/>
</dbReference>
<evidence type="ECO:0000256" key="1">
    <source>
        <dbReference type="ARBA" id="ARBA00022737"/>
    </source>
</evidence>
<feature type="repeat" description="PPR" evidence="2">
    <location>
        <begin position="282"/>
        <end position="316"/>
    </location>
</feature>
<dbReference type="Gene3D" id="1.25.40.10">
    <property type="entry name" value="Tetratricopeptide repeat domain"/>
    <property type="match status" value="4"/>
</dbReference>
<evidence type="ECO:0000313" key="4">
    <source>
        <dbReference type="Proteomes" id="UP001634393"/>
    </source>
</evidence>
<organism evidence="3 4">
    <name type="scientific">Penstemon smallii</name>
    <dbReference type="NCBI Taxonomy" id="265156"/>
    <lineage>
        <taxon>Eukaryota</taxon>
        <taxon>Viridiplantae</taxon>
        <taxon>Streptophyta</taxon>
        <taxon>Embryophyta</taxon>
        <taxon>Tracheophyta</taxon>
        <taxon>Spermatophyta</taxon>
        <taxon>Magnoliopsida</taxon>
        <taxon>eudicotyledons</taxon>
        <taxon>Gunneridae</taxon>
        <taxon>Pentapetalae</taxon>
        <taxon>asterids</taxon>
        <taxon>lamiids</taxon>
        <taxon>Lamiales</taxon>
        <taxon>Plantaginaceae</taxon>
        <taxon>Cheloneae</taxon>
        <taxon>Penstemon</taxon>
    </lineage>
</organism>
<keyword evidence="4" id="KW-1185">Reference proteome</keyword>
<proteinExistence type="predicted"/>
<dbReference type="PANTHER" id="PTHR47926">
    <property type="entry name" value="PENTATRICOPEPTIDE REPEAT-CONTAINING PROTEIN"/>
    <property type="match status" value="1"/>
</dbReference>
<comment type="caution">
    <text evidence="3">The sequence shown here is derived from an EMBL/GenBank/DDBJ whole genome shotgun (WGS) entry which is preliminary data.</text>
</comment>
<dbReference type="EMBL" id="JBJXBP010000007">
    <property type="protein sequence ID" value="KAL3818781.1"/>
    <property type="molecule type" value="Genomic_DNA"/>
</dbReference>
<dbReference type="SUPFAM" id="SSF48452">
    <property type="entry name" value="TPR-like"/>
    <property type="match status" value="1"/>
</dbReference>
<dbReference type="FunFam" id="1.25.40.10:FF:000525">
    <property type="entry name" value="Pentatricopeptide (PPR) repeat-containing protein-like"/>
    <property type="match status" value="1"/>
</dbReference>
<feature type="repeat" description="PPR" evidence="2">
    <location>
        <begin position="181"/>
        <end position="215"/>
    </location>
</feature>
<accession>A0ABD3S2T2</accession>
<gene>
    <name evidence="3" type="ORF">ACJIZ3_004686</name>
</gene>
<name>A0ABD3S2T2_9LAMI</name>
<dbReference type="AlphaFoldDB" id="A0ABD3S2T2"/>